<dbReference type="Proteomes" id="UP001501803">
    <property type="component" value="Unassembled WGS sequence"/>
</dbReference>
<feature type="domain" description="Orn/DAP/Arg decarboxylase 2 N-terminal" evidence="10">
    <location>
        <begin position="71"/>
        <end position="318"/>
    </location>
</feature>
<feature type="binding site" evidence="6">
    <location>
        <begin position="312"/>
        <end position="315"/>
    </location>
    <ligand>
        <name>pyridoxal 5'-phosphate</name>
        <dbReference type="ChEBI" id="CHEBI:597326"/>
    </ligand>
</feature>
<dbReference type="CDD" id="cd06828">
    <property type="entry name" value="PLPDE_III_DapDC"/>
    <property type="match status" value="1"/>
</dbReference>
<evidence type="ECO:0000256" key="4">
    <source>
        <dbReference type="ARBA" id="ARBA00023154"/>
    </source>
</evidence>
<dbReference type="SUPFAM" id="SSF51419">
    <property type="entry name" value="PLP-binding barrel"/>
    <property type="match status" value="1"/>
</dbReference>
<sequence length="495" mass="52499">MQNPQHAPDWLEFPHDANELHPSLWSRGTTRSRDGEIVVAGLGAGELAQRFGTPLYVVDEDDVRARAAETLAAFRTAFARVGARTAVYYAGKAFLSIEIARWMSEAGLRIDICSGGELAVALAAGIDPADLGFHGNNKSVAEIDRAVSVGVGVIVLDSLHEIERVAAAARRHSRIQRVRLRVNSGVHAHTHAFLATAHEDQKFGITLEQAPDAAARIRAESSLEFLGLHCHIGSQIFGADGFAESARRLLAVHAALLLQGPVPEMNLGGGFGIAYTANDDPTPIGEIAERVAAVVADECERLTIDIPLVAFEPGRSIIGPSTFTLYSVGTIKAVALGGSTEAGATCTDAASVRTYVSVDGGMSDNARPALYDADYSVRLANRMSTAEPILVRIAGKHCESGDIIVNADYLPGDVAAGDLLAVPATGAYCWSLASNYNYVPRPPVVAVRSGHARVLIHGETEADLLRRDAAYFAVDETSSALLPLREPATTNGQLQ</sequence>
<comment type="pathway">
    <text evidence="6 8">Amino-acid biosynthesis; L-lysine biosynthesis via DAP pathway; L-lysine from DL-2,6-diaminopimelate: step 1/1.</text>
</comment>
<feature type="binding site" evidence="6">
    <location>
        <position position="428"/>
    </location>
    <ligand>
        <name>substrate</name>
    </ligand>
</feature>
<dbReference type="EMBL" id="BAABCN010000009">
    <property type="protein sequence ID" value="GAA3884923.1"/>
    <property type="molecule type" value="Genomic_DNA"/>
</dbReference>
<dbReference type="NCBIfam" id="TIGR01048">
    <property type="entry name" value="lysA"/>
    <property type="match status" value="1"/>
</dbReference>
<dbReference type="PRINTS" id="PR01179">
    <property type="entry name" value="ODADCRBXLASE"/>
</dbReference>
<dbReference type="InterPro" id="IPR002986">
    <property type="entry name" value="DAP_deCOOHase_LysA"/>
</dbReference>
<dbReference type="HAMAP" id="MF_02120">
    <property type="entry name" value="LysA"/>
    <property type="match status" value="1"/>
</dbReference>
<evidence type="ECO:0000256" key="7">
    <source>
        <dbReference type="NCBIfam" id="TIGR01048"/>
    </source>
</evidence>
<dbReference type="EC" id="4.1.1.20" evidence="6 7"/>
<comment type="catalytic activity">
    <reaction evidence="6 8">
        <text>meso-2,6-diaminopimelate + H(+) = L-lysine + CO2</text>
        <dbReference type="Rhea" id="RHEA:15101"/>
        <dbReference type="ChEBI" id="CHEBI:15378"/>
        <dbReference type="ChEBI" id="CHEBI:16526"/>
        <dbReference type="ChEBI" id="CHEBI:32551"/>
        <dbReference type="ChEBI" id="CHEBI:57791"/>
        <dbReference type="EC" id="4.1.1.20"/>
    </reaction>
</comment>
<reference evidence="12" key="1">
    <citation type="journal article" date="2019" name="Int. J. Syst. Evol. Microbiol.">
        <title>The Global Catalogue of Microorganisms (GCM) 10K type strain sequencing project: providing services to taxonomists for standard genome sequencing and annotation.</title>
        <authorList>
            <consortium name="The Broad Institute Genomics Platform"/>
            <consortium name="The Broad Institute Genome Sequencing Center for Infectious Disease"/>
            <person name="Wu L."/>
            <person name="Ma J."/>
        </authorList>
    </citation>
    <scope>NUCLEOTIDE SEQUENCE [LARGE SCALE GENOMIC DNA]</scope>
    <source>
        <strain evidence="12">JCM 17021</strain>
    </source>
</reference>
<name>A0ABP7KPS8_9MICO</name>
<evidence type="ECO:0000313" key="11">
    <source>
        <dbReference type="EMBL" id="GAA3884923.1"/>
    </source>
</evidence>
<dbReference type="InterPro" id="IPR009006">
    <property type="entry name" value="Ala_racemase/Decarboxylase_C"/>
</dbReference>
<evidence type="ECO:0000256" key="8">
    <source>
        <dbReference type="RuleBase" id="RU003738"/>
    </source>
</evidence>
<evidence type="ECO:0000256" key="1">
    <source>
        <dbReference type="ARBA" id="ARBA00001933"/>
    </source>
</evidence>
<comment type="similarity">
    <text evidence="6">Belongs to the Orn/Lys/Arg decarboxylase class-II family. LysA subfamily.</text>
</comment>
<dbReference type="InterPro" id="IPR022644">
    <property type="entry name" value="De-COase2_N"/>
</dbReference>
<gene>
    <name evidence="11" type="primary">lysA_1</name>
    <name evidence="6" type="synonym">lysA</name>
    <name evidence="11" type="ORF">GCM10022381_28880</name>
</gene>
<dbReference type="SUPFAM" id="SSF50621">
    <property type="entry name" value="Alanine racemase C-terminal domain-like"/>
    <property type="match status" value="1"/>
</dbReference>
<feature type="binding site" evidence="6">
    <location>
        <position position="315"/>
    </location>
    <ligand>
        <name>substrate</name>
    </ligand>
</feature>
<evidence type="ECO:0000256" key="2">
    <source>
        <dbReference type="ARBA" id="ARBA00022793"/>
    </source>
</evidence>
<dbReference type="RefSeq" id="WP_345067963.1">
    <property type="nucleotide sequence ID" value="NZ_BAABCN010000009.1"/>
</dbReference>
<organism evidence="11 12">
    <name type="scientific">Leifsonia kafniensis</name>
    <dbReference type="NCBI Taxonomy" id="475957"/>
    <lineage>
        <taxon>Bacteria</taxon>
        <taxon>Bacillati</taxon>
        <taxon>Actinomycetota</taxon>
        <taxon>Actinomycetes</taxon>
        <taxon>Micrococcales</taxon>
        <taxon>Microbacteriaceae</taxon>
        <taxon>Leifsonia</taxon>
    </lineage>
</organism>
<keyword evidence="4 6" id="KW-0457">Lysine biosynthesis</keyword>
<evidence type="ECO:0000259" key="9">
    <source>
        <dbReference type="Pfam" id="PF00278"/>
    </source>
</evidence>
<dbReference type="InterPro" id="IPR022653">
    <property type="entry name" value="De-COase2_pyr-phos_BS"/>
</dbReference>
<comment type="subunit">
    <text evidence="6">Homodimer.</text>
</comment>
<feature type="binding site" evidence="6">
    <location>
        <position position="371"/>
    </location>
    <ligand>
        <name>substrate</name>
    </ligand>
</feature>
<feature type="binding site" evidence="6">
    <location>
        <position position="399"/>
    </location>
    <ligand>
        <name>substrate</name>
    </ligand>
</feature>
<proteinExistence type="inferred from homology"/>
<comment type="caution">
    <text evidence="11">The sequence shown here is derived from an EMBL/GenBank/DDBJ whole genome shotgun (WGS) entry which is preliminary data.</text>
</comment>
<evidence type="ECO:0000313" key="12">
    <source>
        <dbReference type="Proteomes" id="UP001501803"/>
    </source>
</evidence>
<feature type="binding site" evidence="6">
    <location>
        <position position="270"/>
    </location>
    <ligand>
        <name>pyridoxal 5'-phosphate</name>
        <dbReference type="ChEBI" id="CHEBI:597326"/>
    </ligand>
</feature>
<evidence type="ECO:0000256" key="3">
    <source>
        <dbReference type="ARBA" id="ARBA00022898"/>
    </source>
</evidence>
<dbReference type="PANTHER" id="PTHR43727">
    <property type="entry name" value="DIAMINOPIMELATE DECARBOXYLASE"/>
    <property type="match status" value="1"/>
</dbReference>
<feature type="domain" description="Orn/DAP/Arg decarboxylase 2 C-terminal" evidence="9">
    <location>
        <begin position="348"/>
        <end position="426"/>
    </location>
</feature>
<comment type="cofactor">
    <cofactor evidence="1 6 8">
        <name>pyridoxal 5'-phosphate</name>
        <dbReference type="ChEBI" id="CHEBI:597326"/>
    </cofactor>
</comment>
<feature type="binding site" evidence="6">
    <location>
        <position position="367"/>
    </location>
    <ligand>
        <name>substrate</name>
    </ligand>
</feature>
<dbReference type="InterPro" id="IPR029066">
    <property type="entry name" value="PLP-binding_barrel"/>
</dbReference>
<comment type="function">
    <text evidence="6">Specifically catalyzes the decarboxylation of meso-diaminopimelate (meso-DAP) to L-lysine.</text>
</comment>
<dbReference type="InterPro" id="IPR022643">
    <property type="entry name" value="De-COase2_C"/>
</dbReference>
<dbReference type="PRINTS" id="PR01181">
    <property type="entry name" value="DAPDCRBXLASE"/>
</dbReference>
<dbReference type="PROSITE" id="PS00878">
    <property type="entry name" value="ODR_DC_2_1"/>
    <property type="match status" value="1"/>
</dbReference>
<protein>
    <recommendedName>
        <fullName evidence="6 7">Diaminopimelate decarboxylase</fullName>
        <shortName evidence="6">DAP decarboxylase</shortName>
        <shortName evidence="6">DAPDC</shortName>
        <ecNumber evidence="6 7">4.1.1.20</ecNumber>
    </recommendedName>
</protein>
<keyword evidence="3 6" id="KW-0663">Pyridoxal phosphate</keyword>
<keyword evidence="2 6" id="KW-0210">Decarboxylase</keyword>
<dbReference type="InterPro" id="IPR000183">
    <property type="entry name" value="Orn/DAP/Arg_de-COase"/>
</dbReference>
<dbReference type="Pfam" id="PF00278">
    <property type="entry name" value="Orn_DAP_Arg_deC"/>
    <property type="match status" value="1"/>
</dbReference>
<keyword evidence="6" id="KW-0028">Amino-acid biosynthesis</keyword>
<feature type="binding site" evidence="6">
    <location>
        <position position="428"/>
    </location>
    <ligand>
        <name>pyridoxal 5'-phosphate</name>
        <dbReference type="ChEBI" id="CHEBI:597326"/>
    </ligand>
</feature>
<dbReference type="Gene3D" id="3.20.20.10">
    <property type="entry name" value="Alanine racemase"/>
    <property type="match status" value="1"/>
</dbReference>
<evidence type="ECO:0000256" key="6">
    <source>
        <dbReference type="HAMAP-Rule" id="MF_02120"/>
    </source>
</evidence>
<dbReference type="Pfam" id="PF02784">
    <property type="entry name" value="Orn_Arg_deC_N"/>
    <property type="match status" value="1"/>
</dbReference>
<dbReference type="PANTHER" id="PTHR43727:SF2">
    <property type="entry name" value="GROUP IV DECARBOXYLASE"/>
    <property type="match status" value="1"/>
</dbReference>
<evidence type="ECO:0000259" key="10">
    <source>
        <dbReference type="Pfam" id="PF02784"/>
    </source>
</evidence>
<dbReference type="Gene3D" id="2.40.37.10">
    <property type="entry name" value="Lyase, Ornithine Decarboxylase, Chain A, domain 1"/>
    <property type="match status" value="1"/>
</dbReference>
<keyword evidence="12" id="KW-1185">Reference proteome</keyword>
<accession>A0ABP7KPS8</accession>
<keyword evidence="5 6" id="KW-0456">Lyase</keyword>
<evidence type="ECO:0000256" key="5">
    <source>
        <dbReference type="ARBA" id="ARBA00023239"/>
    </source>
</evidence>
<feature type="modified residue" description="N6-(pyridoxal phosphate)lysine" evidence="6">
    <location>
        <position position="92"/>
    </location>
</feature>